<dbReference type="CDD" id="cd04886">
    <property type="entry name" value="ACT_ThrD-II-like"/>
    <property type="match status" value="1"/>
</dbReference>
<comment type="function">
    <text evidence="12">Catalyzes the synthesis of D-serine from L-serine. D-serine is a key coagonist with glutamate at NMDA receptors. Has dehydratase activity towards both L-serine and D-serine.</text>
</comment>
<dbReference type="InterPro" id="IPR036052">
    <property type="entry name" value="TrpB-like_PALP_sf"/>
</dbReference>
<dbReference type="GO" id="GO:0008721">
    <property type="term" value="F:D-serine ammonia-lyase activity"/>
    <property type="evidence" value="ECO:0007669"/>
    <property type="project" value="UniProtKB-EC"/>
</dbReference>
<dbReference type="GO" id="GO:0006565">
    <property type="term" value="P:L-serine catabolic process"/>
    <property type="evidence" value="ECO:0007669"/>
    <property type="project" value="TreeGrafter"/>
</dbReference>
<evidence type="ECO:0000313" key="21">
    <source>
        <dbReference type="Proteomes" id="UP000492821"/>
    </source>
</evidence>
<dbReference type="GO" id="GO:0003941">
    <property type="term" value="F:L-serine ammonia-lyase activity"/>
    <property type="evidence" value="ECO:0007669"/>
    <property type="project" value="UniProtKB-EC"/>
</dbReference>
<reference evidence="21" key="1">
    <citation type="journal article" date="2013" name="Genetics">
        <title>The draft genome and transcriptome of Panagrellus redivivus are shaped by the harsh demands of a free-living lifestyle.</title>
        <authorList>
            <person name="Srinivasan J."/>
            <person name="Dillman A.R."/>
            <person name="Macchietto M.G."/>
            <person name="Heikkinen L."/>
            <person name="Lakso M."/>
            <person name="Fracchia K.M."/>
            <person name="Antoshechkin I."/>
            <person name="Mortazavi A."/>
            <person name="Wong G."/>
            <person name="Sternberg P.W."/>
        </authorList>
    </citation>
    <scope>NUCLEOTIDE SEQUENCE [LARGE SCALE GENOMIC DNA]</scope>
    <source>
        <strain evidence="21">MT8872</strain>
    </source>
</reference>
<evidence type="ECO:0000256" key="2">
    <source>
        <dbReference type="ARBA" id="ARBA00010869"/>
    </source>
</evidence>
<evidence type="ECO:0000256" key="6">
    <source>
        <dbReference type="ARBA" id="ARBA00031418"/>
    </source>
</evidence>
<dbReference type="GO" id="GO:0004794">
    <property type="term" value="F:threonine deaminase activity"/>
    <property type="evidence" value="ECO:0007669"/>
    <property type="project" value="TreeGrafter"/>
</dbReference>
<dbReference type="GO" id="GO:0030170">
    <property type="term" value="F:pyridoxal phosphate binding"/>
    <property type="evidence" value="ECO:0007669"/>
    <property type="project" value="UniProtKB-ARBA"/>
</dbReference>
<evidence type="ECO:0000256" key="5">
    <source>
        <dbReference type="ARBA" id="ARBA00023239"/>
    </source>
</evidence>
<proteinExistence type="inferred from homology"/>
<dbReference type="InterPro" id="IPR044561">
    <property type="entry name" value="ACT_ThrD-II-like"/>
</dbReference>
<evidence type="ECO:0000256" key="7">
    <source>
        <dbReference type="ARBA" id="ARBA00041766"/>
    </source>
</evidence>
<evidence type="ECO:0000256" key="17">
    <source>
        <dbReference type="ARBA" id="ARBA00081060"/>
    </source>
</evidence>
<evidence type="ECO:0000256" key="3">
    <source>
        <dbReference type="ARBA" id="ARBA00012093"/>
    </source>
</evidence>
<feature type="region of interest" description="Disordered" evidence="19">
    <location>
        <begin position="1"/>
        <end position="32"/>
    </location>
</feature>
<dbReference type="PANTHER" id="PTHR48078">
    <property type="entry name" value="THREONINE DEHYDRATASE, MITOCHONDRIAL-RELATED"/>
    <property type="match status" value="1"/>
</dbReference>
<comment type="catalytic activity">
    <reaction evidence="9">
        <text>L-serine = pyruvate + NH4(+)</text>
        <dbReference type="Rhea" id="RHEA:19169"/>
        <dbReference type="ChEBI" id="CHEBI:15361"/>
        <dbReference type="ChEBI" id="CHEBI:28938"/>
        <dbReference type="ChEBI" id="CHEBI:33384"/>
        <dbReference type="EC" id="4.3.1.17"/>
    </reaction>
</comment>
<dbReference type="AlphaFoldDB" id="A0A7E5A1T5"/>
<dbReference type="CDD" id="cd01562">
    <property type="entry name" value="Thr-dehyd"/>
    <property type="match status" value="1"/>
</dbReference>
<sequence>MPTASEPSLPTTPEGVSTDDTKNASFTKSESATVPLTIPSHKHSVAHAFSPIVTIASDTNTTTTSSITASQGTPRDLIDTTFKVKEKINIRKASIHPGDEGYDLIDPVCDPKHPHRIQFSDISSAAYSIRDGINRIPCMKAHQLSTWLGVDLYLKKEYLQVTGSFKERGARFALLRLTKEQAAAGAIAASAGNHALALAYHGQQLGIPITVIMPIFAPLMKVSCCKGYGATVIQHGHDIQDAKEFGFHYAREKGMTYINGFDHPDVVAGQGTIGLEILEEVNKLDAVIVPVGGGGLIAGVALAIKTLRPEVEVIGVESETCPSFSNALFNSGLAVHPENSLADGLAVPTVGVNAVYMAKGNVDRIVTVCEESIALAILRCLEMEKSVVEGAGAVGLAALISNKLPHLKGKRVVNILSGGNIDSTVLGRTIERGLAVDGRLIKFDVVVSDRPGGIAELATLICKHGGSIKDMFHERAWLAANVFSVRVRVVAETRDHDHADDLLKELEQHYSQISYQDYRPKFVCSGDESP</sequence>
<dbReference type="WBParaSite" id="Pan_g9541.t1">
    <property type="protein sequence ID" value="Pan_g9541.t1"/>
    <property type="gene ID" value="Pan_g9541"/>
</dbReference>
<dbReference type="FunFam" id="3.40.50.1100:FF:000007">
    <property type="entry name" value="L-threonine dehydratase catabolic TdcB"/>
    <property type="match status" value="1"/>
</dbReference>
<dbReference type="EC" id="5.1.1.18" evidence="14"/>
<keyword evidence="5" id="KW-0456">Lyase</keyword>
<dbReference type="GO" id="GO:0070178">
    <property type="term" value="P:D-serine metabolic process"/>
    <property type="evidence" value="ECO:0007669"/>
    <property type="project" value="UniProtKB-ARBA"/>
</dbReference>
<feature type="domain" description="Tryptophan synthase beta chain-like PALP" evidence="20">
    <location>
        <begin position="129"/>
        <end position="418"/>
    </location>
</feature>
<dbReference type="GO" id="GO:0006567">
    <property type="term" value="P:L-threonine catabolic process"/>
    <property type="evidence" value="ECO:0007669"/>
    <property type="project" value="TreeGrafter"/>
</dbReference>
<dbReference type="GO" id="GO:0009097">
    <property type="term" value="P:isoleucine biosynthetic process"/>
    <property type="evidence" value="ECO:0007669"/>
    <property type="project" value="TreeGrafter"/>
</dbReference>
<evidence type="ECO:0000256" key="9">
    <source>
        <dbReference type="ARBA" id="ARBA00049406"/>
    </source>
</evidence>
<evidence type="ECO:0000313" key="22">
    <source>
        <dbReference type="WBParaSite" id="Pan_g9541.t1"/>
    </source>
</evidence>
<dbReference type="GO" id="GO:0005524">
    <property type="term" value="F:ATP binding"/>
    <property type="evidence" value="ECO:0007669"/>
    <property type="project" value="UniProtKB-ARBA"/>
</dbReference>
<keyword evidence="21" id="KW-1185">Reference proteome</keyword>
<evidence type="ECO:0000256" key="18">
    <source>
        <dbReference type="ARBA" id="ARBA00081761"/>
    </source>
</evidence>
<evidence type="ECO:0000256" key="13">
    <source>
        <dbReference type="ARBA" id="ARBA00066349"/>
    </source>
</evidence>
<protein>
    <recommendedName>
        <fullName evidence="15">Serine racemase</fullName>
        <ecNumber evidence="3">4.3.1.17</ecNumber>
        <ecNumber evidence="13">4.3.1.18</ecNumber>
        <ecNumber evidence="14">5.1.1.18</ecNumber>
    </recommendedName>
    <alternativeName>
        <fullName evidence="16">D-serine ammonia-lyase</fullName>
    </alternativeName>
    <alternativeName>
        <fullName evidence="18">D-serine dehydratase</fullName>
    </alternativeName>
    <alternativeName>
        <fullName evidence="17">L-serine ammonia-lyase</fullName>
    </alternativeName>
    <alternativeName>
        <fullName evidence="7">L-serine deaminase</fullName>
    </alternativeName>
    <alternativeName>
        <fullName evidence="6">L-serine dehydratase</fullName>
    </alternativeName>
    <alternativeName>
        <fullName evidence="8">L-threonine dehydratase</fullName>
    </alternativeName>
</protein>
<comment type="catalytic activity">
    <reaction evidence="11">
        <text>L-serine = D-serine</text>
        <dbReference type="Rhea" id="RHEA:10980"/>
        <dbReference type="ChEBI" id="CHEBI:33384"/>
        <dbReference type="ChEBI" id="CHEBI:35247"/>
        <dbReference type="EC" id="5.1.1.18"/>
    </reaction>
</comment>
<reference evidence="22" key="2">
    <citation type="submission" date="2020-10" db="UniProtKB">
        <authorList>
            <consortium name="WormBaseParasite"/>
        </authorList>
    </citation>
    <scope>IDENTIFICATION</scope>
</reference>
<dbReference type="InterPro" id="IPR001926">
    <property type="entry name" value="TrpB-like_PALP"/>
</dbReference>
<dbReference type="InterPro" id="IPR045865">
    <property type="entry name" value="ACT-like_dom_sf"/>
</dbReference>
<dbReference type="EC" id="4.3.1.18" evidence="13"/>
<evidence type="ECO:0000259" key="20">
    <source>
        <dbReference type="Pfam" id="PF00291"/>
    </source>
</evidence>
<evidence type="ECO:0000256" key="11">
    <source>
        <dbReference type="ARBA" id="ARBA00051769"/>
    </source>
</evidence>
<dbReference type="Gene3D" id="3.40.50.1100">
    <property type="match status" value="2"/>
</dbReference>
<dbReference type="GO" id="GO:0030378">
    <property type="term" value="F:serine racemase activity"/>
    <property type="evidence" value="ECO:0007669"/>
    <property type="project" value="UniProtKB-EC"/>
</dbReference>
<evidence type="ECO:0000256" key="10">
    <source>
        <dbReference type="ARBA" id="ARBA00050422"/>
    </source>
</evidence>
<dbReference type="SUPFAM" id="SSF53686">
    <property type="entry name" value="Tryptophan synthase beta subunit-like PLP-dependent enzymes"/>
    <property type="match status" value="1"/>
</dbReference>
<comment type="similarity">
    <text evidence="2">Belongs to the serine/threonine dehydratase family.</text>
</comment>
<evidence type="ECO:0000256" key="12">
    <source>
        <dbReference type="ARBA" id="ARBA00056426"/>
    </source>
</evidence>
<accession>A0A7E5A1T5</accession>
<comment type="cofactor">
    <cofactor evidence="1">
        <name>pyridoxal 5'-phosphate</name>
        <dbReference type="ChEBI" id="CHEBI:597326"/>
    </cofactor>
</comment>
<dbReference type="PANTHER" id="PTHR48078:SF19">
    <property type="entry name" value="ACT DOMAIN-CONTAINING PROTEIN"/>
    <property type="match status" value="1"/>
</dbReference>
<dbReference type="FunFam" id="3.40.50.1100:FF:000041">
    <property type="entry name" value="Threonine ammonia-lyase, variant"/>
    <property type="match status" value="1"/>
</dbReference>
<dbReference type="SUPFAM" id="SSF55021">
    <property type="entry name" value="ACT-like"/>
    <property type="match status" value="1"/>
</dbReference>
<evidence type="ECO:0000256" key="8">
    <source>
        <dbReference type="ARBA" id="ARBA00042605"/>
    </source>
</evidence>
<dbReference type="InterPro" id="IPR050147">
    <property type="entry name" value="Ser/Thr_Dehydratase"/>
</dbReference>
<evidence type="ECO:0000256" key="1">
    <source>
        <dbReference type="ARBA" id="ARBA00001933"/>
    </source>
</evidence>
<evidence type="ECO:0000256" key="4">
    <source>
        <dbReference type="ARBA" id="ARBA00022898"/>
    </source>
</evidence>
<evidence type="ECO:0000256" key="15">
    <source>
        <dbReference type="ARBA" id="ARBA00070760"/>
    </source>
</evidence>
<feature type="compositionally biased region" description="Polar residues" evidence="19">
    <location>
        <begin position="23"/>
        <end position="32"/>
    </location>
</feature>
<dbReference type="EC" id="4.3.1.17" evidence="3"/>
<dbReference type="Pfam" id="PF00291">
    <property type="entry name" value="PALP"/>
    <property type="match status" value="1"/>
</dbReference>
<evidence type="ECO:0000256" key="16">
    <source>
        <dbReference type="ARBA" id="ARBA00076108"/>
    </source>
</evidence>
<organism evidence="21 22">
    <name type="scientific">Panagrellus redivivus</name>
    <name type="common">Microworm</name>
    <dbReference type="NCBI Taxonomy" id="6233"/>
    <lineage>
        <taxon>Eukaryota</taxon>
        <taxon>Metazoa</taxon>
        <taxon>Ecdysozoa</taxon>
        <taxon>Nematoda</taxon>
        <taxon>Chromadorea</taxon>
        <taxon>Rhabditida</taxon>
        <taxon>Tylenchina</taxon>
        <taxon>Panagrolaimomorpha</taxon>
        <taxon>Panagrolaimoidea</taxon>
        <taxon>Panagrolaimidae</taxon>
        <taxon>Panagrellus</taxon>
    </lineage>
</organism>
<dbReference type="Proteomes" id="UP000492821">
    <property type="component" value="Unassembled WGS sequence"/>
</dbReference>
<evidence type="ECO:0000256" key="14">
    <source>
        <dbReference type="ARBA" id="ARBA00066592"/>
    </source>
</evidence>
<name>A0A7E5A1T5_PANRE</name>
<feature type="compositionally biased region" description="Polar residues" evidence="19">
    <location>
        <begin position="1"/>
        <end position="15"/>
    </location>
</feature>
<keyword evidence="4" id="KW-0663">Pyridoxal phosphate</keyword>
<comment type="catalytic activity">
    <reaction evidence="10">
        <text>D-serine = pyruvate + NH4(+)</text>
        <dbReference type="Rhea" id="RHEA:13977"/>
        <dbReference type="ChEBI" id="CHEBI:15361"/>
        <dbReference type="ChEBI" id="CHEBI:28938"/>
        <dbReference type="ChEBI" id="CHEBI:35247"/>
        <dbReference type="EC" id="4.3.1.18"/>
    </reaction>
</comment>
<evidence type="ECO:0000256" key="19">
    <source>
        <dbReference type="SAM" id="MobiDB-lite"/>
    </source>
</evidence>